<evidence type="ECO:0000313" key="2">
    <source>
        <dbReference type="EMBL" id="KAH9826347.1"/>
    </source>
</evidence>
<gene>
    <name evidence="2" type="ORF">Tdes44962_MAKER03479</name>
</gene>
<organism evidence="2 3">
    <name type="scientific">Teratosphaeria destructans</name>
    <dbReference type="NCBI Taxonomy" id="418781"/>
    <lineage>
        <taxon>Eukaryota</taxon>
        <taxon>Fungi</taxon>
        <taxon>Dikarya</taxon>
        <taxon>Ascomycota</taxon>
        <taxon>Pezizomycotina</taxon>
        <taxon>Dothideomycetes</taxon>
        <taxon>Dothideomycetidae</taxon>
        <taxon>Mycosphaerellales</taxon>
        <taxon>Teratosphaeriaceae</taxon>
        <taxon>Teratosphaeria</taxon>
    </lineage>
</organism>
<dbReference type="EMBL" id="RIBY02001990">
    <property type="protein sequence ID" value="KAH9826347.1"/>
    <property type="molecule type" value="Genomic_DNA"/>
</dbReference>
<protein>
    <submittedName>
        <fullName evidence="2">Uncharacterized protein</fullName>
    </submittedName>
</protein>
<sequence length="191" mass="21208">MASIRNFLSSLSPSKAANTKPSPEQETRASIEENDAGPTTSSALLRLCLGFQRWRERPASLLTLPQELRDMIFHHVLGDDVGKVRNVAYGHVELQLDIDCALAYTCMGLRREFNAHVYRRLSSSLRFANQTMIIYPFKPDDWATTLANGLCTSSSLTYAVYFGVHTTSQKADGAATHIILDDYKPPNTVGL</sequence>
<feature type="compositionally biased region" description="Polar residues" evidence="1">
    <location>
        <begin position="1"/>
        <end position="22"/>
    </location>
</feature>
<reference evidence="2 3" key="2">
    <citation type="journal article" date="2021" name="Curr. Genet.">
        <title>Genetic response to nitrogen starvation in the aggressive Eucalyptus foliar pathogen Teratosphaeria destructans.</title>
        <authorList>
            <person name="Havenga M."/>
            <person name="Wingfield B.D."/>
            <person name="Wingfield M.J."/>
            <person name="Dreyer L.L."/>
            <person name="Roets F."/>
            <person name="Aylward J."/>
        </authorList>
    </citation>
    <scope>NUCLEOTIDE SEQUENCE [LARGE SCALE GENOMIC DNA]</scope>
    <source>
        <strain evidence="2">CMW44962</strain>
    </source>
</reference>
<comment type="caution">
    <text evidence="2">The sequence shown here is derived from an EMBL/GenBank/DDBJ whole genome shotgun (WGS) entry which is preliminary data.</text>
</comment>
<dbReference type="OrthoDB" id="10365872at2759"/>
<feature type="region of interest" description="Disordered" evidence="1">
    <location>
        <begin position="1"/>
        <end position="38"/>
    </location>
</feature>
<keyword evidence="3" id="KW-1185">Reference proteome</keyword>
<evidence type="ECO:0000313" key="3">
    <source>
        <dbReference type="Proteomes" id="UP001138500"/>
    </source>
</evidence>
<accession>A0A9W7SPU4</accession>
<reference evidence="2 3" key="1">
    <citation type="journal article" date="2018" name="IMA Fungus">
        <title>IMA Genome-F 10: Nine draft genome sequences of Claviceps purpurea s.lat., including C. arundinis, C. humidiphila, and C. cf. spartinae, pseudomolecules for the pitch canker pathogen Fusarium circinatum, draft genome of Davidsoniella eucalypti, Grosmannia galeiformis, Quambalaria eucalypti, and Teratosphaeria destructans.</title>
        <authorList>
            <person name="Wingfield B.D."/>
            <person name="Liu M."/>
            <person name="Nguyen H.D."/>
            <person name="Lane F.A."/>
            <person name="Morgan S.W."/>
            <person name="De Vos L."/>
            <person name="Wilken P.M."/>
            <person name="Duong T.A."/>
            <person name="Aylward J."/>
            <person name="Coetzee M.P."/>
            <person name="Dadej K."/>
            <person name="De Beer Z.W."/>
            <person name="Findlay W."/>
            <person name="Havenga M."/>
            <person name="Kolarik M."/>
            <person name="Menzies J.G."/>
            <person name="Naidoo K."/>
            <person name="Pochopski O."/>
            <person name="Shoukouhi P."/>
            <person name="Santana Q.C."/>
            <person name="Seifert K.A."/>
            <person name="Soal N."/>
            <person name="Steenkamp E.T."/>
            <person name="Tatham C.T."/>
            <person name="van der Nest M.A."/>
            <person name="Wingfield M.J."/>
        </authorList>
    </citation>
    <scope>NUCLEOTIDE SEQUENCE [LARGE SCALE GENOMIC DNA]</scope>
    <source>
        <strain evidence="2">CMW44962</strain>
    </source>
</reference>
<proteinExistence type="predicted"/>
<name>A0A9W7SPU4_9PEZI</name>
<evidence type="ECO:0000256" key="1">
    <source>
        <dbReference type="SAM" id="MobiDB-lite"/>
    </source>
</evidence>
<dbReference type="AlphaFoldDB" id="A0A9W7SPU4"/>
<dbReference type="Proteomes" id="UP001138500">
    <property type="component" value="Unassembled WGS sequence"/>
</dbReference>